<proteinExistence type="inferred from homology"/>
<dbReference type="Pfam" id="PF02685">
    <property type="entry name" value="Glucokinase"/>
    <property type="match status" value="1"/>
</dbReference>
<dbReference type="GO" id="GO:0005829">
    <property type="term" value="C:cytosol"/>
    <property type="evidence" value="ECO:0007669"/>
    <property type="project" value="TreeGrafter"/>
</dbReference>
<evidence type="ECO:0000256" key="2">
    <source>
        <dbReference type="ARBA" id="ARBA00022777"/>
    </source>
</evidence>
<protein>
    <submittedName>
        <fullName evidence="4">Glucokinase</fullName>
    </submittedName>
</protein>
<name>A0A1I4ZMF7_9HYPH</name>
<keyword evidence="2 4" id="KW-0418">Kinase</keyword>
<evidence type="ECO:0000313" key="5">
    <source>
        <dbReference type="Proteomes" id="UP000199236"/>
    </source>
</evidence>
<dbReference type="AlphaFoldDB" id="A0A1I4ZMF7"/>
<dbReference type="RefSeq" id="WP_090067846.1">
    <property type="nucleotide sequence ID" value="NZ_FOVR01000001.1"/>
</dbReference>
<dbReference type="PANTHER" id="PTHR47690:SF1">
    <property type="entry name" value="GLUCOKINASE"/>
    <property type="match status" value="1"/>
</dbReference>
<dbReference type="STRING" id="655353.SAMN04488056_101146"/>
<dbReference type="GO" id="GO:0006096">
    <property type="term" value="P:glycolytic process"/>
    <property type="evidence" value="ECO:0007669"/>
    <property type="project" value="InterPro"/>
</dbReference>
<dbReference type="Proteomes" id="UP000199236">
    <property type="component" value="Unassembled WGS sequence"/>
</dbReference>
<dbReference type="SUPFAM" id="SSF53067">
    <property type="entry name" value="Actin-like ATPase domain"/>
    <property type="match status" value="1"/>
</dbReference>
<keyword evidence="5" id="KW-1185">Reference proteome</keyword>
<evidence type="ECO:0000313" key="4">
    <source>
        <dbReference type="EMBL" id="SFN51377.1"/>
    </source>
</evidence>
<dbReference type="OrthoDB" id="9800595at2"/>
<dbReference type="InterPro" id="IPR003836">
    <property type="entry name" value="Glucokinase"/>
</dbReference>
<gene>
    <name evidence="4" type="ORF">SAMN04488056_101146</name>
</gene>
<accession>A0A1I4ZMF7</accession>
<comment type="similarity">
    <text evidence="3">Belongs to the bacterial glucokinase family.</text>
</comment>
<reference evidence="4 5" key="1">
    <citation type="submission" date="2016-10" db="EMBL/GenBank/DDBJ databases">
        <authorList>
            <person name="de Groot N.N."/>
        </authorList>
    </citation>
    <scope>NUCLEOTIDE SEQUENCE [LARGE SCALE GENOMIC DNA]</scope>
    <source>
        <strain evidence="4 5">CGMCC 1.9157</strain>
    </source>
</reference>
<dbReference type="GO" id="GO:0005524">
    <property type="term" value="F:ATP binding"/>
    <property type="evidence" value="ECO:0007669"/>
    <property type="project" value="InterPro"/>
</dbReference>
<dbReference type="InterPro" id="IPR050201">
    <property type="entry name" value="Bacterial_glucokinase"/>
</dbReference>
<keyword evidence="1" id="KW-0808">Transferase</keyword>
<dbReference type="GO" id="GO:0005536">
    <property type="term" value="F:D-glucose binding"/>
    <property type="evidence" value="ECO:0007669"/>
    <property type="project" value="InterPro"/>
</dbReference>
<evidence type="ECO:0000256" key="1">
    <source>
        <dbReference type="ARBA" id="ARBA00022679"/>
    </source>
</evidence>
<evidence type="ECO:0000256" key="3">
    <source>
        <dbReference type="RuleBase" id="RU004046"/>
    </source>
</evidence>
<sequence length="335" mass="35712">MAWELVADVGGTNMRLAAAVDGRIKEQHTFDTTGTMHLTDAVKSFVGKIGSSPRHVVVAAAGVIQNGYVTLTNAGNQQFSQADLIVAAGAEGARILNDFEAAAWSLVTADPDDLTLIQGALPAALQTPPVPTPPRLIIGPGTGLGVGTQVWAGHQPEVLQGEGGHVRVAPHSLDEVAIFTKLAELWPETQMDSTPCLALEAEAILSGTGIPYLMKALELLDGQEPSEMSARDIFDVARTEGNPLAVRAINMFAHHLGAVAGDLALYISAYGGVFLTGGVLQKNEWIFQNPHFLRGFNQGGRHTKFRVNMPIYLYRNSNFGLEGAINAMTFDPDLH</sequence>
<dbReference type="PANTHER" id="PTHR47690">
    <property type="entry name" value="GLUCOKINASE"/>
    <property type="match status" value="1"/>
</dbReference>
<dbReference type="EMBL" id="FOVR01000001">
    <property type="protein sequence ID" value="SFN51377.1"/>
    <property type="molecule type" value="Genomic_DNA"/>
</dbReference>
<dbReference type="Gene3D" id="3.30.420.40">
    <property type="match status" value="1"/>
</dbReference>
<dbReference type="CDD" id="cd24008">
    <property type="entry name" value="ASKHA_NBD_GLK"/>
    <property type="match status" value="1"/>
</dbReference>
<dbReference type="GO" id="GO:0004340">
    <property type="term" value="F:glucokinase activity"/>
    <property type="evidence" value="ECO:0007669"/>
    <property type="project" value="InterPro"/>
</dbReference>
<organism evidence="4 5">
    <name type="scientific">Cohaesibacter marisflavi</name>
    <dbReference type="NCBI Taxonomy" id="655353"/>
    <lineage>
        <taxon>Bacteria</taxon>
        <taxon>Pseudomonadati</taxon>
        <taxon>Pseudomonadota</taxon>
        <taxon>Alphaproteobacteria</taxon>
        <taxon>Hyphomicrobiales</taxon>
        <taxon>Cohaesibacteraceae</taxon>
    </lineage>
</organism>
<dbReference type="Gene3D" id="3.40.367.20">
    <property type="match status" value="1"/>
</dbReference>
<dbReference type="InterPro" id="IPR043129">
    <property type="entry name" value="ATPase_NBD"/>
</dbReference>